<protein>
    <recommendedName>
        <fullName evidence="11">8-oxo-dGTP diphosphatase</fullName>
        <ecNumber evidence="11">3.6.1.55</ecNumber>
    </recommendedName>
</protein>
<dbReference type="InterPro" id="IPR020476">
    <property type="entry name" value="Nudix_hydrolase"/>
</dbReference>
<name>A0A410DB24_9BACL</name>
<keyword evidence="9" id="KW-0234">DNA repair</keyword>
<dbReference type="EMBL" id="CP025688">
    <property type="protein sequence ID" value="QAA23284.1"/>
    <property type="molecule type" value="Genomic_DNA"/>
</dbReference>
<keyword evidence="6" id="KW-0227">DNA damage</keyword>
<dbReference type="GO" id="GO:0046872">
    <property type="term" value="F:metal ion binding"/>
    <property type="evidence" value="ECO:0007669"/>
    <property type="project" value="UniProtKB-KW"/>
</dbReference>
<dbReference type="RefSeq" id="WP_028977192.1">
    <property type="nucleotide sequence ID" value="NZ_AP021853.1"/>
</dbReference>
<dbReference type="GO" id="GO:0035539">
    <property type="term" value="F:8-oxo-7,8-dihydrodeoxyguanosine triphosphate pyrophosphatase activity"/>
    <property type="evidence" value="ECO:0007669"/>
    <property type="project" value="UniProtKB-EC"/>
</dbReference>
<reference evidence="14 15" key="1">
    <citation type="submission" date="2018-01" db="EMBL/GenBank/DDBJ databases">
        <title>Complete genome sequencing of Sporolactobacillus terrae DLG3.</title>
        <authorList>
            <person name="Nam Y.-D."/>
            <person name="Kang J."/>
            <person name="Chung W.-H."/>
        </authorList>
    </citation>
    <scope>NUCLEOTIDE SEQUENCE [LARGE SCALE GENOMIC DNA]</scope>
    <source>
        <strain evidence="14 15">DLG3</strain>
    </source>
</reference>
<keyword evidence="7 13" id="KW-0378">Hydrolase</keyword>
<sequence>MRKTLSVVAAILENDQHEIMCALRSPRMSIPNQWEFPGGKIQEGETPEQAIEREIREELKCSIKANRIFLVSHHDYDTFSINLTAIRCTLKEGVPTAHEHSKLIWLKRENLNALKWAPADVATMEQLVKEQQEKPSYLYP</sequence>
<dbReference type="GO" id="GO:0008413">
    <property type="term" value="F:8-oxo-7,8-dihydroguanosine triphosphate pyrophosphatase activity"/>
    <property type="evidence" value="ECO:0007669"/>
    <property type="project" value="TreeGrafter"/>
</dbReference>
<evidence type="ECO:0000256" key="2">
    <source>
        <dbReference type="ARBA" id="ARBA00005582"/>
    </source>
</evidence>
<dbReference type="PROSITE" id="PS51462">
    <property type="entry name" value="NUDIX"/>
    <property type="match status" value="1"/>
</dbReference>
<dbReference type="GO" id="GO:0044716">
    <property type="term" value="F:8-oxo-GDP phosphatase activity"/>
    <property type="evidence" value="ECO:0007669"/>
    <property type="project" value="TreeGrafter"/>
</dbReference>
<dbReference type="SUPFAM" id="SSF55811">
    <property type="entry name" value="Nudix"/>
    <property type="match status" value="1"/>
</dbReference>
<evidence type="ECO:0000256" key="8">
    <source>
        <dbReference type="ARBA" id="ARBA00022842"/>
    </source>
</evidence>
<evidence type="ECO:0000256" key="1">
    <source>
        <dbReference type="ARBA" id="ARBA00001946"/>
    </source>
</evidence>
<comment type="cofactor">
    <cofactor evidence="1">
        <name>Mg(2+)</name>
        <dbReference type="ChEBI" id="CHEBI:18420"/>
    </cofactor>
</comment>
<dbReference type="EMBL" id="AP021853">
    <property type="protein sequence ID" value="BBN99689.1"/>
    <property type="molecule type" value="Genomic_DNA"/>
</dbReference>
<evidence type="ECO:0000313" key="13">
    <source>
        <dbReference type="EMBL" id="BBN99689.1"/>
    </source>
</evidence>
<reference evidence="13 16" key="2">
    <citation type="submission" date="2019-09" db="EMBL/GenBank/DDBJ databases">
        <title>Complete genome sequence of Sporolactobacillus terrae 70-3.</title>
        <authorList>
            <person name="Tanaka N."/>
            <person name="Shiwa Y."/>
            <person name="Fujita N."/>
            <person name="Tanasupawat S."/>
        </authorList>
    </citation>
    <scope>NUCLEOTIDE SEQUENCE [LARGE SCALE GENOMIC DNA]</scope>
    <source>
        <strain evidence="13 16">70-3</strain>
    </source>
</reference>
<evidence type="ECO:0000256" key="5">
    <source>
        <dbReference type="ARBA" id="ARBA00022723"/>
    </source>
</evidence>
<evidence type="ECO:0000256" key="10">
    <source>
        <dbReference type="ARBA" id="ARBA00035861"/>
    </source>
</evidence>
<accession>A0A410DB24</accession>
<evidence type="ECO:0000313" key="15">
    <source>
        <dbReference type="Proteomes" id="UP000285882"/>
    </source>
</evidence>
<evidence type="ECO:0000256" key="7">
    <source>
        <dbReference type="ARBA" id="ARBA00022801"/>
    </source>
</evidence>
<dbReference type="InterPro" id="IPR047127">
    <property type="entry name" value="MutT-like"/>
</dbReference>
<dbReference type="PRINTS" id="PR00502">
    <property type="entry name" value="NUDIXFAMILY"/>
</dbReference>
<evidence type="ECO:0000256" key="3">
    <source>
        <dbReference type="ARBA" id="ARBA00022457"/>
    </source>
</evidence>
<dbReference type="STRING" id="1449983.GCA_000647835_01756"/>
<dbReference type="GO" id="GO:0006260">
    <property type="term" value="P:DNA replication"/>
    <property type="evidence" value="ECO:0007669"/>
    <property type="project" value="UniProtKB-KW"/>
</dbReference>
<evidence type="ECO:0000256" key="9">
    <source>
        <dbReference type="ARBA" id="ARBA00023204"/>
    </source>
</evidence>
<keyword evidence="4" id="KW-0235">DNA replication</keyword>
<evidence type="ECO:0000259" key="12">
    <source>
        <dbReference type="PROSITE" id="PS51462"/>
    </source>
</evidence>
<dbReference type="Proteomes" id="UP000285882">
    <property type="component" value="Chromosome"/>
</dbReference>
<dbReference type="CDD" id="cd03425">
    <property type="entry name" value="NUDIX_MutT_NudA_like"/>
    <property type="match status" value="1"/>
</dbReference>
<evidence type="ECO:0000313" key="16">
    <source>
        <dbReference type="Proteomes" id="UP000326951"/>
    </source>
</evidence>
<comment type="catalytic activity">
    <reaction evidence="10">
        <text>8-oxo-dGTP + H2O = 8-oxo-dGMP + diphosphate + H(+)</text>
        <dbReference type="Rhea" id="RHEA:31575"/>
        <dbReference type="ChEBI" id="CHEBI:15377"/>
        <dbReference type="ChEBI" id="CHEBI:15378"/>
        <dbReference type="ChEBI" id="CHEBI:33019"/>
        <dbReference type="ChEBI" id="CHEBI:63224"/>
        <dbReference type="ChEBI" id="CHEBI:77896"/>
        <dbReference type="EC" id="3.6.1.55"/>
    </reaction>
</comment>
<keyword evidence="3" id="KW-0515">Mutator protein</keyword>
<keyword evidence="5" id="KW-0479">Metal-binding</keyword>
<keyword evidence="15" id="KW-1185">Reference proteome</keyword>
<dbReference type="Gene3D" id="3.90.79.10">
    <property type="entry name" value="Nucleoside Triphosphate Pyrophosphohydrolase"/>
    <property type="match status" value="1"/>
</dbReference>
<dbReference type="InterPro" id="IPR000086">
    <property type="entry name" value="NUDIX_hydrolase_dom"/>
</dbReference>
<proteinExistence type="inferred from homology"/>
<comment type="similarity">
    <text evidence="2">Belongs to the Nudix hydrolase family.</text>
</comment>
<dbReference type="EC" id="3.6.1.55" evidence="11"/>
<evidence type="ECO:0000256" key="11">
    <source>
        <dbReference type="ARBA" id="ARBA00038905"/>
    </source>
</evidence>
<dbReference type="InterPro" id="IPR015797">
    <property type="entry name" value="NUDIX_hydrolase-like_dom_sf"/>
</dbReference>
<evidence type="ECO:0000256" key="4">
    <source>
        <dbReference type="ARBA" id="ARBA00022705"/>
    </source>
</evidence>
<dbReference type="AlphaFoldDB" id="A0A410DB24"/>
<organism evidence="13 16">
    <name type="scientific">Sporolactobacillus terrae</name>
    <dbReference type="NCBI Taxonomy" id="269673"/>
    <lineage>
        <taxon>Bacteria</taxon>
        <taxon>Bacillati</taxon>
        <taxon>Bacillota</taxon>
        <taxon>Bacilli</taxon>
        <taxon>Bacillales</taxon>
        <taxon>Sporolactobacillaceae</taxon>
        <taxon>Sporolactobacillus</taxon>
    </lineage>
</organism>
<dbReference type="Pfam" id="PF00293">
    <property type="entry name" value="NUDIX"/>
    <property type="match status" value="1"/>
</dbReference>
<dbReference type="GO" id="GO:0006281">
    <property type="term" value="P:DNA repair"/>
    <property type="evidence" value="ECO:0007669"/>
    <property type="project" value="UniProtKB-KW"/>
</dbReference>
<dbReference type="GO" id="GO:0044715">
    <property type="term" value="F:8-oxo-dGDP phosphatase activity"/>
    <property type="evidence" value="ECO:0007669"/>
    <property type="project" value="TreeGrafter"/>
</dbReference>
<dbReference type="Proteomes" id="UP000326951">
    <property type="component" value="Chromosome"/>
</dbReference>
<dbReference type="PANTHER" id="PTHR47707">
    <property type="entry name" value="8-OXO-DGTP DIPHOSPHATASE"/>
    <property type="match status" value="1"/>
</dbReference>
<gene>
    <name evidence="13" type="primary">mutT2</name>
    <name evidence="14" type="ORF">C0674_12090</name>
    <name evidence="13" type="ORF">St703_23940</name>
</gene>
<evidence type="ECO:0000256" key="6">
    <source>
        <dbReference type="ARBA" id="ARBA00022763"/>
    </source>
</evidence>
<feature type="domain" description="Nudix hydrolase" evidence="12">
    <location>
        <begin position="2"/>
        <end position="128"/>
    </location>
</feature>
<keyword evidence="8" id="KW-0460">Magnesium</keyword>
<dbReference type="PANTHER" id="PTHR47707:SF1">
    <property type="entry name" value="NUDIX HYDROLASE FAMILY PROTEIN"/>
    <property type="match status" value="1"/>
</dbReference>
<evidence type="ECO:0000313" key="14">
    <source>
        <dbReference type="EMBL" id="QAA23284.1"/>
    </source>
</evidence>